<dbReference type="GO" id="GO:0016787">
    <property type="term" value="F:hydrolase activity"/>
    <property type="evidence" value="ECO:0007669"/>
    <property type="project" value="UniProtKB-KW"/>
</dbReference>
<keyword evidence="3" id="KW-1185">Reference proteome</keyword>
<dbReference type="CDD" id="cd00077">
    <property type="entry name" value="HDc"/>
    <property type="match status" value="1"/>
</dbReference>
<sequence>MNIKINFLLPGCILAQDVFKLSNSPLIKKKTVITPHHIEILKLFLVKDVHVEPKLVNGKTFMPKDIINEKNNVQKPLVKKRENKTFIDLYLKAVQQYKKLFTNWQGGTKVEAFSVRKIFLPLFETEPSKEELMQLHHYSTKNDYIYYHSVAVSILSYMIGKRTGLENAEVIQLGLAGLLSDAGMSKLSFNVFDQQSQLTSTQYEEVKKHPIFGYRMLEDVPGFRKEALLGILQHHEREDGTGYPIQVNSKKLHLYAKIIAIADVYHAMTSERYYRKKQSPYKVIASLKIDQFGRLDHNLIETFTHMMIDLSIGSKVRLNNNQIGEVIFQQVKYPTRPIIKLDDDSHIDLTKHVDIVIEEELI</sequence>
<evidence type="ECO:0000313" key="2">
    <source>
        <dbReference type="EMBL" id="RKL66006.1"/>
    </source>
</evidence>
<gene>
    <name evidence="2" type="ORF">CR203_17045</name>
</gene>
<dbReference type="AlphaFoldDB" id="A0A3A9KMP4"/>
<dbReference type="EMBL" id="PDOE01000009">
    <property type="protein sequence ID" value="RKL66006.1"/>
    <property type="molecule type" value="Genomic_DNA"/>
</dbReference>
<protein>
    <submittedName>
        <fullName evidence="2">Phosphohydrolase</fullName>
    </submittedName>
</protein>
<feature type="domain" description="HD-GYP" evidence="1">
    <location>
        <begin position="123"/>
        <end position="319"/>
    </location>
</feature>
<evidence type="ECO:0000259" key="1">
    <source>
        <dbReference type="PROSITE" id="PS51832"/>
    </source>
</evidence>
<accession>A0A3A9KMP4</accession>
<dbReference type="PANTHER" id="PTHR43155:SF2">
    <property type="entry name" value="CYCLIC DI-GMP PHOSPHODIESTERASE PA4108"/>
    <property type="match status" value="1"/>
</dbReference>
<evidence type="ECO:0000313" key="3">
    <source>
        <dbReference type="Proteomes" id="UP000281498"/>
    </source>
</evidence>
<dbReference type="InterPro" id="IPR037522">
    <property type="entry name" value="HD_GYP_dom"/>
</dbReference>
<dbReference type="PROSITE" id="PS51832">
    <property type="entry name" value="HD_GYP"/>
    <property type="match status" value="1"/>
</dbReference>
<dbReference type="PANTHER" id="PTHR43155">
    <property type="entry name" value="CYCLIC DI-GMP PHOSPHODIESTERASE PA4108-RELATED"/>
    <property type="match status" value="1"/>
</dbReference>
<dbReference type="SUPFAM" id="SSF109604">
    <property type="entry name" value="HD-domain/PDEase-like"/>
    <property type="match status" value="1"/>
</dbReference>
<dbReference type="SMART" id="SM00471">
    <property type="entry name" value="HDc"/>
    <property type="match status" value="1"/>
</dbReference>
<comment type="caution">
    <text evidence="2">The sequence shown here is derived from an EMBL/GenBank/DDBJ whole genome shotgun (WGS) entry which is preliminary data.</text>
</comment>
<dbReference type="InterPro" id="IPR003607">
    <property type="entry name" value="HD/PDEase_dom"/>
</dbReference>
<organism evidence="2 3">
    <name type="scientific">Salipaludibacillus neizhouensis</name>
    <dbReference type="NCBI Taxonomy" id="885475"/>
    <lineage>
        <taxon>Bacteria</taxon>
        <taxon>Bacillati</taxon>
        <taxon>Bacillota</taxon>
        <taxon>Bacilli</taxon>
        <taxon>Bacillales</taxon>
        <taxon>Bacillaceae</taxon>
    </lineage>
</organism>
<keyword evidence="2" id="KW-0378">Hydrolase</keyword>
<dbReference type="OrthoDB" id="9759601at2"/>
<name>A0A3A9KMP4_9BACI</name>
<dbReference type="Pfam" id="PF13487">
    <property type="entry name" value="HD_5"/>
    <property type="match status" value="1"/>
</dbReference>
<proteinExistence type="predicted"/>
<dbReference type="Proteomes" id="UP000281498">
    <property type="component" value="Unassembled WGS sequence"/>
</dbReference>
<reference evidence="2 3" key="1">
    <citation type="submission" date="2017-10" db="EMBL/GenBank/DDBJ databases">
        <title>Bacillus sp. nov., a halophilic bacterium isolated from a Keqin Lake.</title>
        <authorList>
            <person name="Wang H."/>
        </authorList>
    </citation>
    <scope>NUCLEOTIDE SEQUENCE [LARGE SCALE GENOMIC DNA]</scope>
    <source>
        <strain evidence="2 3">KCTC 13187</strain>
    </source>
</reference>
<dbReference type="Gene3D" id="1.10.3210.10">
    <property type="entry name" value="Hypothetical protein af1432"/>
    <property type="match status" value="1"/>
</dbReference>
<dbReference type="RefSeq" id="WP_110938078.1">
    <property type="nucleotide sequence ID" value="NZ_KZ614147.1"/>
</dbReference>